<keyword evidence="2" id="KW-1185">Reference proteome</keyword>
<evidence type="ECO:0000313" key="1">
    <source>
        <dbReference type="EMBL" id="SFV38492.1"/>
    </source>
</evidence>
<dbReference type="EMBL" id="FPCH01000004">
    <property type="protein sequence ID" value="SFV38492.1"/>
    <property type="molecule type" value="Genomic_DNA"/>
</dbReference>
<sequence>MSKLVQLTTEKAARSERDAELLREDLFEKCNAAVDGLGNNVAGFALIVWGKDGDMRTAYNAAHGPIGPGLVPTLAADALNRHVAVMLAKKEEPDDSVS</sequence>
<dbReference type="RefSeq" id="WP_092869238.1">
    <property type="nucleotide sequence ID" value="NZ_FPCH01000004.1"/>
</dbReference>
<organism evidence="1 2">
    <name type="scientific">Hyphomicrobium facile</name>
    <dbReference type="NCBI Taxonomy" id="51670"/>
    <lineage>
        <taxon>Bacteria</taxon>
        <taxon>Pseudomonadati</taxon>
        <taxon>Pseudomonadota</taxon>
        <taxon>Alphaproteobacteria</taxon>
        <taxon>Hyphomicrobiales</taxon>
        <taxon>Hyphomicrobiaceae</taxon>
        <taxon>Hyphomicrobium</taxon>
    </lineage>
</organism>
<dbReference type="Proteomes" id="UP000199423">
    <property type="component" value="Unassembled WGS sequence"/>
</dbReference>
<reference evidence="2" key="1">
    <citation type="submission" date="2016-10" db="EMBL/GenBank/DDBJ databases">
        <authorList>
            <person name="Varghese N."/>
            <person name="Submissions S."/>
        </authorList>
    </citation>
    <scope>NUCLEOTIDE SEQUENCE [LARGE SCALE GENOMIC DNA]</scope>
    <source>
        <strain evidence="2">DSM 1565</strain>
    </source>
</reference>
<protein>
    <submittedName>
        <fullName evidence="1">Uncharacterized protein</fullName>
    </submittedName>
</protein>
<evidence type="ECO:0000313" key="2">
    <source>
        <dbReference type="Proteomes" id="UP000199423"/>
    </source>
</evidence>
<accession>A0A1I7NV30</accession>
<name>A0A1I7NV30_9HYPH</name>
<dbReference type="OrthoDB" id="7933330at2"/>
<proteinExistence type="predicted"/>
<gene>
    <name evidence="1" type="ORF">SAMN04488557_3696</name>
</gene>
<dbReference type="AlphaFoldDB" id="A0A1I7NV30"/>